<dbReference type="EMBL" id="ML119108">
    <property type="protein sequence ID" value="RPB16687.1"/>
    <property type="molecule type" value="Genomic_DNA"/>
</dbReference>
<evidence type="ECO:0000256" key="3">
    <source>
        <dbReference type="ARBA" id="ARBA00023002"/>
    </source>
</evidence>
<dbReference type="InterPro" id="IPR015659">
    <property type="entry name" value="Proline_oxidase"/>
</dbReference>
<dbReference type="AlphaFoldDB" id="A0A3N4L1I9"/>
<sequence>MFAPTQRTLLRNRTLPLRTIQSLTIFRLQSTLNSSAAAAISSSSPSPPSQEVVSKDAEAPLAALPVTSLLRSLLLHSISSSPRVLKLGTKVMLANLNTMDKNFLLKLAVDKTFYAQFCAGATAAEIASTIENLRSLGYGGVILSYVREAEITDTSASTELQNIKQWLEGSLKTIQYVDPRDYVAVKYSGAGSSCLPLLSQHKKCFNHPELGASLIKICEAAKERGVKLLIDAEQALIQDGVHGWTLELMRRFNTKENAVVYNTYQMYLKSTPEILCRHLEVARREGFTLGVKLVRGAYIGSDPRELIHDTKADTDQAYDEAIRLMLTGSPKSAPEWSSVDSSKSFFDGPVQKILGAEKNKAKVDLVIACHNRESIDMAVALRRTMPAQECGVGRLVFAQLLGMADELSLGLVAQGAKKAQAQSDFDIEVYKYAVWGTTQECVRYLLRRAEENKDAVGRSIEHRTAVMKEVWRRIRGG</sequence>
<dbReference type="OrthoDB" id="5464at2759"/>
<keyword evidence="4 5" id="KW-0642">Proline metabolism</keyword>
<feature type="domain" description="Proline dehydrogenase" evidence="6">
    <location>
        <begin position="128"/>
        <end position="457"/>
    </location>
</feature>
<name>A0A3N4L1I9_9PEZI</name>
<keyword evidence="8" id="KW-1185">Reference proteome</keyword>
<dbReference type="Pfam" id="PF01619">
    <property type="entry name" value="Pro_dh"/>
    <property type="match status" value="1"/>
</dbReference>
<gene>
    <name evidence="7" type="ORF">P167DRAFT_602420</name>
</gene>
<keyword evidence="3 5" id="KW-0560">Oxidoreductase</keyword>
<evidence type="ECO:0000259" key="6">
    <source>
        <dbReference type="Pfam" id="PF01619"/>
    </source>
</evidence>
<keyword evidence="5" id="KW-0285">Flavoprotein</keyword>
<dbReference type="InterPro" id="IPR002872">
    <property type="entry name" value="Proline_DH_dom"/>
</dbReference>
<evidence type="ECO:0000313" key="7">
    <source>
        <dbReference type="EMBL" id="RPB16687.1"/>
    </source>
</evidence>
<dbReference type="SUPFAM" id="SSF51730">
    <property type="entry name" value="FAD-linked oxidoreductase"/>
    <property type="match status" value="1"/>
</dbReference>
<dbReference type="EC" id="1.5.5.2" evidence="2 5"/>
<dbReference type="PANTHER" id="PTHR13914:SF0">
    <property type="entry name" value="PROLINE DEHYDROGENASE 1, MITOCHONDRIAL"/>
    <property type="match status" value="1"/>
</dbReference>
<proteinExistence type="inferred from homology"/>
<evidence type="ECO:0000313" key="8">
    <source>
        <dbReference type="Proteomes" id="UP000277580"/>
    </source>
</evidence>
<evidence type="ECO:0000256" key="5">
    <source>
        <dbReference type="RuleBase" id="RU364054"/>
    </source>
</evidence>
<comment type="function">
    <text evidence="5">Converts proline to delta-1-pyrroline-5-carboxylate.</text>
</comment>
<dbReference type="GO" id="GO:0010133">
    <property type="term" value="P:L-proline catabolic process to L-glutamate"/>
    <property type="evidence" value="ECO:0007669"/>
    <property type="project" value="TreeGrafter"/>
</dbReference>
<evidence type="ECO:0000256" key="2">
    <source>
        <dbReference type="ARBA" id="ARBA00012695"/>
    </source>
</evidence>
<dbReference type="Proteomes" id="UP000277580">
    <property type="component" value="Unassembled WGS sequence"/>
</dbReference>
<dbReference type="STRING" id="1392247.A0A3N4L1I9"/>
<dbReference type="GO" id="GO:0005739">
    <property type="term" value="C:mitochondrion"/>
    <property type="evidence" value="ECO:0007669"/>
    <property type="project" value="TreeGrafter"/>
</dbReference>
<dbReference type="FunCoup" id="A0A3N4L1I9">
    <property type="interactions" value="58"/>
</dbReference>
<organism evidence="7 8">
    <name type="scientific">Morchella conica CCBAS932</name>
    <dbReference type="NCBI Taxonomy" id="1392247"/>
    <lineage>
        <taxon>Eukaryota</taxon>
        <taxon>Fungi</taxon>
        <taxon>Dikarya</taxon>
        <taxon>Ascomycota</taxon>
        <taxon>Pezizomycotina</taxon>
        <taxon>Pezizomycetes</taxon>
        <taxon>Pezizales</taxon>
        <taxon>Morchellaceae</taxon>
        <taxon>Morchella</taxon>
    </lineage>
</organism>
<dbReference type="InterPro" id="IPR029041">
    <property type="entry name" value="FAD-linked_oxidoreductase-like"/>
</dbReference>
<dbReference type="GO" id="GO:0004657">
    <property type="term" value="F:proline dehydrogenase activity"/>
    <property type="evidence" value="ECO:0007669"/>
    <property type="project" value="UniProtKB-EC"/>
</dbReference>
<dbReference type="PANTHER" id="PTHR13914">
    <property type="entry name" value="PROLINE OXIDASE"/>
    <property type="match status" value="1"/>
</dbReference>
<evidence type="ECO:0000256" key="4">
    <source>
        <dbReference type="ARBA" id="ARBA00023062"/>
    </source>
</evidence>
<comment type="cofactor">
    <cofactor evidence="5">
        <name>FAD</name>
        <dbReference type="ChEBI" id="CHEBI:57692"/>
    </cofactor>
</comment>
<accession>A0A3N4L1I9</accession>
<reference evidence="7 8" key="1">
    <citation type="journal article" date="2018" name="Nat. Ecol. Evol.">
        <title>Pezizomycetes genomes reveal the molecular basis of ectomycorrhizal truffle lifestyle.</title>
        <authorList>
            <person name="Murat C."/>
            <person name="Payen T."/>
            <person name="Noel B."/>
            <person name="Kuo A."/>
            <person name="Morin E."/>
            <person name="Chen J."/>
            <person name="Kohler A."/>
            <person name="Krizsan K."/>
            <person name="Balestrini R."/>
            <person name="Da Silva C."/>
            <person name="Montanini B."/>
            <person name="Hainaut M."/>
            <person name="Levati E."/>
            <person name="Barry K.W."/>
            <person name="Belfiori B."/>
            <person name="Cichocki N."/>
            <person name="Clum A."/>
            <person name="Dockter R.B."/>
            <person name="Fauchery L."/>
            <person name="Guy J."/>
            <person name="Iotti M."/>
            <person name="Le Tacon F."/>
            <person name="Lindquist E.A."/>
            <person name="Lipzen A."/>
            <person name="Malagnac F."/>
            <person name="Mello A."/>
            <person name="Molinier V."/>
            <person name="Miyauchi S."/>
            <person name="Poulain J."/>
            <person name="Riccioni C."/>
            <person name="Rubini A."/>
            <person name="Sitrit Y."/>
            <person name="Splivallo R."/>
            <person name="Traeger S."/>
            <person name="Wang M."/>
            <person name="Zifcakova L."/>
            <person name="Wipf D."/>
            <person name="Zambonelli A."/>
            <person name="Paolocci F."/>
            <person name="Nowrousian M."/>
            <person name="Ottonello S."/>
            <person name="Baldrian P."/>
            <person name="Spatafora J.W."/>
            <person name="Henrissat B."/>
            <person name="Nagy L.G."/>
            <person name="Aury J.M."/>
            <person name="Wincker P."/>
            <person name="Grigoriev I.V."/>
            <person name="Bonfante P."/>
            <person name="Martin F.M."/>
        </authorList>
    </citation>
    <scope>NUCLEOTIDE SEQUENCE [LARGE SCALE GENOMIC DNA]</scope>
    <source>
        <strain evidence="7 8">CCBAS932</strain>
    </source>
</reference>
<evidence type="ECO:0000256" key="1">
    <source>
        <dbReference type="ARBA" id="ARBA00005869"/>
    </source>
</evidence>
<dbReference type="GO" id="GO:0071949">
    <property type="term" value="F:FAD binding"/>
    <property type="evidence" value="ECO:0007669"/>
    <property type="project" value="TreeGrafter"/>
</dbReference>
<protein>
    <recommendedName>
        <fullName evidence="2 5">Proline dehydrogenase</fullName>
        <ecNumber evidence="2 5">1.5.5.2</ecNumber>
    </recommendedName>
</protein>
<keyword evidence="5" id="KW-0274">FAD</keyword>
<dbReference type="Gene3D" id="3.20.20.220">
    <property type="match status" value="1"/>
</dbReference>
<comment type="similarity">
    <text evidence="1 5">Belongs to the proline oxidase family.</text>
</comment>
<dbReference type="InParanoid" id="A0A3N4L1I9"/>
<comment type="catalytic activity">
    <reaction evidence="5">
        <text>L-proline + a quinone = (S)-1-pyrroline-5-carboxylate + a quinol + H(+)</text>
        <dbReference type="Rhea" id="RHEA:23784"/>
        <dbReference type="ChEBI" id="CHEBI:15378"/>
        <dbReference type="ChEBI" id="CHEBI:17388"/>
        <dbReference type="ChEBI" id="CHEBI:24646"/>
        <dbReference type="ChEBI" id="CHEBI:60039"/>
        <dbReference type="ChEBI" id="CHEBI:132124"/>
        <dbReference type="EC" id="1.5.5.2"/>
    </reaction>
</comment>